<evidence type="ECO:0000313" key="6">
    <source>
        <dbReference type="EMBL" id="SNR40686.1"/>
    </source>
</evidence>
<keyword evidence="7" id="KW-1185">Reference proteome</keyword>
<proteinExistence type="inferred from homology"/>
<dbReference type="InterPro" id="IPR001940">
    <property type="entry name" value="Peptidase_S1C"/>
</dbReference>
<dbReference type="InterPro" id="IPR051201">
    <property type="entry name" value="Chloro_Bact_Ser_Proteases"/>
</dbReference>
<evidence type="ECO:0000259" key="5">
    <source>
        <dbReference type="Pfam" id="PF13180"/>
    </source>
</evidence>
<keyword evidence="4" id="KW-0732">Signal</keyword>
<evidence type="ECO:0000256" key="3">
    <source>
        <dbReference type="ARBA" id="ARBA00022801"/>
    </source>
</evidence>
<protein>
    <submittedName>
        <fullName evidence="6">Serine protease Do</fullName>
    </submittedName>
</protein>
<dbReference type="SUPFAM" id="SSF50156">
    <property type="entry name" value="PDZ domain-like"/>
    <property type="match status" value="1"/>
</dbReference>
<dbReference type="GO" id="GO:0006508">
    <property type="term" value="P:proteolysis"/>
    <property type="evidence" value="ECO:0007669"/>
    <property type="project" value="UniProtKB-KW"/>
</dbReference>
<feature type="chain" id="PRO_5012104889" evidence="4">
    <location>
        <begin position="21"/>
        <end position="368"/>
    </location>
</feature>
<dbReference type="GO" id="GO:0004252">
    <property type="term" value="F:serine-type endopeptidase activity"/>
    <property type="evidence" value="ECO:0007669"/>
    <property type="project" value="InterPro"/>
</dbReference>
<dbReference type="PANTHER" id="PTHR43343:SF3">
    <property type="entry name" value="PROTEASE DO-LIKE 8, CHLOROPLASTIC"/>
    <property type="match status" value="1"/>
</dbReference>
<dbReference type="InterPro" id="IPR043504">
    <property type="entry name" value="Peptidase_S1_PA_chymotrypsin"/>
</dbReference>
<evidence type="ECO:0000256" key="2">
    <source>
        <dbReference type="ARBA" id="ARBA00022670"/>
    </source>
</evidence>
<accession>A0A238W2E0</accession>
<dbReference type="InterPro" id="IPR009003">
    <property type="entry name" value="Peptidase_S1_PA"/>
</dbReference>
<comment type="similarity">
    <text evidence="1">Belongs to the peptidase S1C family.</text>
</comment>
<organism evidence="6 7">
    <name type="scientific">Dokdonia pacifica</name>
    <dbReference type="NCBI Taxonomy" id="1627892"/>
    <lineage>
        <taxon>Bacteria</taxon>
        <taxon>Pseudomonadati</taxon>
        <taxon>Bacteroidota</taxon>
        <taxon>Flavobacteriia</taxon>
        <taxon>Flavobacteriales</taxon>
        <taxon>Flavobacteriaceae</taxon>
        <taxon>Dokdonia</taxon>
    </lineage>
</organism>
<dbReference type="Pfam" id="PF13180">
    <property type="entry name" value="PDZ_2"/>
    <property type="match status" value="1"/>
</dbReference>
<name>A0A238W2E0_9FLAO</name>
<keyword evidence="2 6" id="KW-0645">Protease</keyword>
<evidence type="ECO:0000256" key="4">
    <source>
        <dbReference type="SAM" id="SignalP"/>
    </source>
</evidence>
<dbReference type="Pfam" id="PF13365">
    <property type="entry name" value="Trypsin_2"/>
    <property type="match status" value="1"/>
</dbReference>
<sequence>MRKYILLLISLFSVSTFLVAQTAGTHASPKKRTTPTYLSKEETTVSNIYKKVLPAVVTIFTTSNNYTEKGAIKSQGQGSGVLISHDCYILTAAHVVDGASEILVKTQDGKMRKASILFSEKTADIALLQLKVLDPTLSHAKLGNSDNLVVGQNVYAIGSPYGLENSFSSGIISAFRGDDRLYDGTVRVEFIQTDAAINSGNSGGPLFNSQGEVVGIASSILTVSGGFQGIGMVVSINTAKDLLAFEDRPWVGVESIFLTQEEYARLFNLPIQNGGLLIQRVAANSPAEKAGLRGGYISANVAGREILFGGDIILQIGKQVTCHVGCLEHSKSTHADDNKINIRYLREGKEYTATLDITDTRRNFLVKK</sequence>
<dbReference type="EMBL" id="FZNY01000001">
    <property type="protein sequence ID" value="SNR40686.1"/>
    <property type="molecule type" value="Genomic_DNA"/>
</dbReference>
<reference evidence="6 7" key="1">
    <citation type="submission" date="2017-06" db="EMBL/GenBank/DDBJ databases">
        <authorList>
            <person name="Kim H.J."/>
            <person name="Triplett B.A."/>
        </authorList>
    </citation>
    <scope>NUCLEOTIDE SEQUENCE [LARGE SCALE GENOMIC DNA]</scope>
    <source>
        <strain evidence="6 7">DSM 25597</strain>
    </source>
</reference>
<dbReference type="PANTHER" id="PTHR43343">
    <property type="entry name" value="PEPTIDASE S12"/>
    <property type="match status" value="1"/>
</dbReference>
<feature type="domain" description="PDZ" evidence="5">
    <location>
        <begin position="272"/>
        <end position="356"/>
    </location>
</feature>
<dbReference type="Proteomes" id="UP000198379">
    <property type="component" value="Unassembled WGS sequence"/>
</dbReference>
<dbReference type="InterPro" id="IPR001478">
    <property type="entry name" value="PDZ"/>
</dbReference>
<gene>
    <name evidence="6" type="ORF">SAMN06265376_101625</name>
</gene>
<keyword evidence="3" id="KW-0378">Hydrolase</keyword>
<dbReference type="AlphaFoldDB" id="A0A238W2E0"/>
<dbReference type="OrthoDB" id="9758917at2"/>
<evidence type="ECO:0000256" key="1">
    <source>
        <dbReference type="ARBA" id="ARBA00010541"/>
    </source>
</evidence>
<dbReference type="PRINTS" id="PR00834">
    <property type="entry name" value="PROTEASES2C"/>
</dbReference>
<dbReference type="Gene3D" id="2.30.42.10">
    <property type="match status" value="1"/>
</dbReference>
<evidence type="ECO:0000313" key="7">
    <source>
        <dbReference type="Proteomes" id="UP000198379"/>
    </source>
</evidence>
<dbReference type="RefSeq" id="WP_089369953.1">
    <property type="nucleotide sequence ID" value="NZ_BMEP01000002.1"/>
</dbReference>
<dbReference type="SUPFAM" id="SSF50494">
    <property type="entry name" value="Trypsin-like serine proteases"/>
    <property type="match status" value="1"/>
</dbReference>
<dbReference type="InterPro" id="IPR036034">
    <property type="entry name" value="PDZ_sf"/>
</dbReference>
<feature type="signal peptide" evidence="4">
    <location>
        <begin position="1"/>
        <end position="20"/>
    </location>
</feature>
<dbReference type="Gene3D" id="2.40.10.10">
    <property type="entry name" value="Trypsin-like serine proteases"/>
    <property type="match status" value="2"/>
</dbReference>